<comment type="caution">
    <text evidence="2">The sequence shown here is derived from an EMBL/GenBank/DDBJ whole genome shotgun (WGS) entry which is preliminary data.</text>
</comment>
<protein>
    <recommendedName>
        <fullName evidence="4">Phosphodiester glycosidase domain-containing protein</fullName>
    </recommendedName>
</protein>
<evidence type="ECO:0000313" key="2">
    <source>
        <dbReference type="EMBL" id="MFC5650271.1"/>
    </source>
</evidence>
<dbReference type="Proteomes" id="UP001596047">
    <property type="component" value="Unassembled WGS sequence"/>
</dbReference>
<evidence type="ECO:0000256" key="1">
    <source>
        <dbReference type="SAM" id="Phobius"/>
    </source>
</evidence>
<keyword evidence="1" id="KW-0472">Membrane</keyword>
<dbReference type="RefSeq" id="WP_379188819.1">
    <property type="nucleotide sequence ID" value="NZ_JBHSOW010000047.1"/>
</dbReference>
<gene>
    <name evidence="2" type="ORF">ACFPYJ_14255</name>
</gene>
<organism evidence="2 3">
    <name type="scientific">Paenibacillus solisilvae</name>
    <dbReference type="NCBI Taxonomy" id="2486751"/>
    <lineage>
        <taxon>Bacteria</taxon>
        <taxon>Bacillati</taxon>
        <taxon>Bacillota</taxon>
        <taxon>Bacilli</taxon>
        <taxon>Bacillales</taxon>
        <taxon>Paenibacillaceae</taxon>
        <taxon>Paenibacillus</taxon>
    </lineage>
</organism>
<evidence type="ECO:0008006" key="4">
    <source>
        <dbReference type="Google" id="ProtNLM"/>
    </source>
</evidence>
<sequence length="271" mass="29353">MVNLSRSTKRRVRITTIAAGLFILLTAVMVGLLFQPLRSSNSSRPAAYPASEYEYSRIKASNGFQLHVLKSDPSNITLELPRQNVTLSDYYGINGGFFYNQSLLSMAIVNGIPIGGAEGQYGAGSENVKYRRGTLVWDGAANTLSVQIVSALSELKVSDPHHFWAQGGISMSVGQDALWKSIAIQQNVPYPDDNHLRSAIVYDHSGAIYLVVSSTEGKLDDFRSAILETVGGGRLADGIFLDGDGSSQMQAAEIGLNGDNRPVVQMIRIVR</sequence>
<keyword evidence="3" id="KW-1185">Reference proteome</keyword>
<name>A0ABW0VWM0_9BACL</name>
<evidence type="ECO:0000313" key="3">
    <source>
        <dbReference type="Proteomes" id="UP001596047"/>
    </source>
</evidence>
<dbReference type="EMBL" id="JBHSOW010000047">
    <property type="protein sequence ID" value="MFC5650271.1"/>
    <property type="molecule type" value="Genomic_DNA"/>
</dbReference>
<reference evidence="3" key="1">
    <citation type="journal article" date="2019" name="Int. J. Syst. Evol. Microbiol.">
        <title>The Global Catalogue of Microorganisms (GCM) 10K type strain sequencing project: providing services to taxonomists for standard genome sequencing and annotation.</title>
        <authorList>
            <consortium name="The Broad Institute Genomics Platform"/>
            <consortium name="The Broad Institute Genome Sequencing Center for Infectious Disease"/>
            <person name="Wu L."/>
            <person name="Ma J."/>
        </authorList>
    </citation>
    <scope>NUCLEOTIDE SEQUENCE [LARGE SCALE GENOMIC DNA]</scope>
    <source>
        <strain evidence="3">CGMCC 1.3240</strain>
    </source>
</reference>
<feature type="transmembrane region" description="Helical" evidence="1">
    <location>
        <begin position="12"/>
        <end position="34"/>
    </location>
</feature>
<proteinExistence type="predicted"/>
<keyword evidence="1" id="KW-0812">Transmembrane</keyword>
<keyword evidence="1" id="KW-1133">Transmembrane helix</keyword>
<accession>A0ABW0VWM0</accession>